<reference evidence="1 2" key="1">
    <citation type="journal article" date="2022" name="New Phytol.">
        <title>Ecological generalism drives hyperdiversity of secondary metabolite gene clusters in xylarialean endophytes.</title>
        <authorList>
            <person name="Franco M.E.E."/>
            <person name="Wisecaver J.H."/>
            <person name="Arnold A.E."/>
            <person name="Ju Y.M."/>
            <person name="Slot J.C."/>
            <person name="Ahrendt S."/>
            <person name="Moore L.P."/>
            <person name="Eastman K.E."/>
            <person name="Scott K."/>
            <person name="Konkel Z."/>
            <person name="Mondo S.J."/>
            <person name="Kuo A."/>
            <person name="Hayes R.D."/>
            <person name="Haridas S."/>
            <person name="Andreopoulos B."/>
            <person name="Riley R."/>
            <person name="LaButti K."/>
            <person name="Pangilinan J."/>
            <person name="Lipzen A."/>
            <person name="Amirebrahimi M."/>
            <person name="Yan J."/>
            <person name="Adam C."/>
            <person name="Keymanesh K."/>
            <person name="Ng V."/>
            <person name="Louie K."/>
            <person name="Northen T."/>
            <person name="Drula E."/>
            <person name="Henrissat B."/>
            <person name="Hsieh H.M."/>
            <person name="Youens-Clark K."/>
            <person name="Lutzoni F."/>
            <person name="Miadlikowska J."/>
            <person name="Eastwood D.C."/>
            <person name="Hamelin R.C."/>
            <person name="Grigoriev I.V."/>
            <person name="U'Ren J.M."/>
        </authorList>
    </citation>
    <scope>NUCLEOTIDE SEQUENCE [LARGE SCALE GENOMIC DNA]</scope>
    <source>
        <strain evidence="1 2">ER1909</strain>
    </source>
</reference>
<dbReference type="EMBL" id="MU394291">
    <property type="protein sequence ID" value="KAI6090312.1"/>
    <property type="molecule type" value="Genomic_DNA"/>
</dbReference>
<dbReference type="Proteomes" id="UP001497680">
    <property type="component" value="Unassembled WGS sequence"/>
</dbReference>
<accession>A0ACC0DCL8</accession>
<evidence type="ECO:0000313" key="1">
    <source>
        <dbReference type="EMBL" id="KAI6090312.1"/>
    </source>
</evidence>
<sequence length="552" mass="62489">MKGTSLPSRTRYIDLNRQCLVHLSDLSLDEQATFSYATLSYVWGSRSSLRLLEGNIDKFRHGGLGPDTDKLPTTIRDAMILVQEIGIHYIWVDALCIIQDSRHDWEATAPLMDAVYGNSTLNICAASGSGSIAGISGSPLTPRAASQAVADVCGMRMTVVKSVESRIENTHWNTRAWTFQERIVSQRSVIFVDERLFFQCSRATWSEDVHCETGENIWSLEMVDSPMQNFSKNPVRQYADLVELYTPRKVTVPSDRLVAFEGIASVLSFPLSSTMIYGLPNSYFEWALLWENKEAGVRGQGRDRYSDSLFPSWSWCGWEGGAMWRLSTVSGTLINLHDWLSNHSWVAWYYGDGGNLKLVWEPSSQGVQSQSRWSGYDSSSTDPYGRDQQRLASRFGVDESRPTMPTVEPVNCCLHFWSYTAHFQLSRRSMSSPTFKSNLEKGLHRFGILDSKGDWCGTIVLNEKWSSSVGGVFEFVAISEARDFSMEELDVWNYYVAEERHISEWYLYYALLVTRNEEAMVSERAGLAKIYKNAFQSASFDPGMTWSEIILG</sequence>
<comment type="caution">
    <text evidence="1">The sequence shown here is derived from an EMBL/GenBank/DDBJ whole genome shotgun (WGS) entry which is preliminary data.</text>
</comment>
<proteinExistence type="predicted"/>
<protein>
    <submittedName>
        <fullName evidence="1">Heterokaryon incompatibility protein-domain-containing protein</fullName>
    </submittedName>
</protein>
<gene>
    <name evidence="1" type="ORF">F4821DRAFT_229037</name>
</gene>
<organism evidence="1 2">
    <name type="scientific">Hypoxylon rubiginosum</name>
    <dbReference type="NCBI Taxonomy" id="110542"/>
    <lineage>
        <taxon>Eukaryota</taxon>
        <taxon>Fungi</taxon>
        <taxon>Dikarya</taxon>
        <taxon>Ascomycota</taxon>
        <taxon>Pezizomycotina</taxon>
        <taxon>Sordariomycetes</taxon>
        <taxon>Xylariomycetidae</taxon>
        <taxon>Xylariales</taxon>
        <taxon>Hypoxylaceae</taxon>
        <taxon>Hypoxylon</taxon>
    </lineage>
</organism>
<evidence type="ECO:0000313" key="2">
    <source>
        <dbReference type="Proteomes" id="UP001497680"/>
    </source>
</evidence>
<keyword evidence="2" id="KW-1185">Reference proteome</keyword>
<name>A0ACC0DCL8_9PEZI</name>